<dbReference type="EMBL" id="JAWDGP010001678">
    <property type="protein sequence ID" value="KAK3789273.1"/>
    <property type="molecule type" value="Genomic_DNA"/>
</dbReference>
<reference evidence="1" key="1">
    <citation type="journal article" date="2023" name="G3 (Bethesda)">
        <title>A reference genome for the long-term kleptoplast-retaining sea slug Elysia crispata morphotype clarki.</title>
        <authorList>
            <person name="Eastman K.E."/>
            <person name="Pendleton A.L."/>
            <person name="Shaikh M.A."/>
            <person name="Suttiyut T."/>
            <person name="Ogas R."/>
            <person name="Tomko P."/>
            <person name="Gavelis G."/>
            <person name="Widhalm J.R."/>
            <person name="Wisecaver J.H."/>
        </authorList>
    </citation>
    <scope>NUCLEOTIDE SEQUENCE</scope>
    <source>
        <strain evidence="1">ECLA1</strain>
    </source>
</reference>
<dbReference type="Proteomes" id="UP001283361">
    <property type="component" value="Unassembled WGS sequence"/>
</dbReference>
<sequence>MGRQSEPCVLNGLDHSNTCTAVQKNCVEFVTDLDLILEAFFFEGRSVQADLTVLDCKSAQGTPHPAKRLVAHPLKDSVTISCIGRQCLYKYGDNVYTSNTATEPGRNLSIFIVSPR</sequence>
<keyword evidence="2" id="KW-1185">Reference proteome</keyword>
<organism evidence="1 2">
    <name type="scientific">Elysia crispata</name>
    <name type="common">lettuce slug</name>
    <dbReference type="NCBI Taxonomy" id="231223"/>
    <lineage>
        <taxon>Eukaryota</taxon>
        <taxon>Metazoa</taxon>
        <taxon>Spiralia</taxon>
        <taxon>Lophotrochozoa</taxon>
        <taxon>Mollusca</taxon>
        <taxon>Gastropoda</taxon>
        <taxon>Heterobranchia</taxon>
        <taxon>Euthyneura</taxon>
        <taxon>Panpulmonata</taxon>
        <taxon>Sacoglossa</taxon>
        <taxon>Placobranchoidea</taxon>
        <taxon>Plakobranchidae</taxon>
        <taxon>Elysia</taxon>
    </lineage>
</organism>
<dbReference type="AlphaFoldDB" id="A0AAE1AKG0"/>
<protein>
    <submittedName>
        <fullName evidence="1">Uncharacterized protein</fullName>
    </submittedName>
</protein>
<gene>
    <name evidence="1" type="ORF">RRG08_001663</name>
</gene>
<evidence type="ECO:0000313" key="2">
    <source>
        <dbReference type="Proteomes" id="UP001283361"/>
    </source>
</evidence>
<evidence type="ECO:0000313" key="1">
    <source>
        <dbReference type="EMBL" id="KAK3789273.1"/>
    </source>
</evidence>
<comment type="caution">
    <text evidence="1">The sequence shown here is derived from an EMBL/GenBank/DDBJ whole genome shotgun (WGS) entry which is preliminary data.</text>
</comment>
<accession>A0AAE1AKG0</accession>
<proteinExistence type="predicted"/>
<name>A0AAE1AKG0_9GAST</name>